<reference evidence="2" key="1">
    <citation type="submission" date="2024-08" db="EMBL/GenBank/DDBJ databases">
        <authorList>
            <person name="Chaddad Z."/>
            <person name="Lamrabet M."/>
            <person name="Bouhnik O."/>
            <person name="Alami S."/>
            <person name="Wipf D."/>
            <person name="Courty P.E."/>
            <person name="Missbah El Idrissi M."/>
        </authorList>
    </citation>
    <scope>NUCLEOTIDE SEQUENCE</scope>
    <source>
        <strain evidence="2">LLZ17</strain>
    </source>
</reference>
<organism evidence="2">
    <name type="scientific">Bradyrhizobium sp. LLZ17</name>
    <dbReference type="NCBI Taxonomy" id="3239388"/>
    <lineage>
        <taxon>Bacteria</taxon>
        <taxon>Pseudomonadati</taxon>
        <taxon>Pseudomonadota</taxon>
        <taxon>Alphaproteobacteria</taxon>
        <taxon>Hyphomicrobiales</taxon>
        <taxon>Nitrobacteraceae</taxon>
        <taxon>Bradyrhizobium</taxon>
    </lineage>
</organism>
<accession>A0AB39XSA9</accession>
<evidence type="ECO:0000313" key="2">
    <source>
        <dbReference type="EMBL" id="XDV59182.1"/>
    </source>
</evidence>
<protein>
    <submittedName>
        <fullName evidence="2">Uncharacterized protein</fullName>
    </submittedName>
</protein>
<feature type="region of interest" description="Disordered" evidence="1">
    <location>
        <begin position="99"/>
        <end position="122"/>
    </location>
</feature>
<dbReference type="EMBL" id="CP165734">
    <property type="protein sequence ID" value="XDV59182.1"/>
    <property type="molecule type" value="Genomic_DNA"/>
</dbReference>
<dbReference type="AlphaFoldDB" id="A0AB39XSA9"/>
<dbReference type="RefSeq" id="WP_369723775.1">
    <property type="nucleotide sequence ID" value="NZ_CP165734.1"/>
</dbReference>
<gene>
    <name evidence="2" type="ORF">AB8Z38_07085</name>
</gene>
<name>A0AB39XSA9_9BRAD</name>
<sequence length="131" mass="14769">MISIGLAAALLTGQALPTVDFQPPMQQVQYGVPRHPPPCGNGWDVSARDGMCYPNGYLPPQEQAARQYYYRGGGGYGRYPVPCGNGADIDIRDGQCYPTGTVPPQFQQGRQGYYGDDDYDRRPRRRYYRYY</sequence>
<proteinExistence type="predicted"/>
<evidence type="ECO:0000256" key="1">
    <source>
        <dbReference type="SAM" id="MobiDB-lite"/>
    </source>
</evidence>